<evidence type="ECO:0000256" key="6">
    <source>
        <dbReference type="ARBA" id="ARBA00030427"/>
    </source>
</evidence>
<evidence type="ECO:0000256" key="3">
    <source>
        <dbReference type="ARBA" id="ARBA00017641"/>
    </source>
</evidence>
<gene>
    <name evidence="8" type="primary">NUDCD3</name>
    <name evidence="8" type="ORF">SNAT2548_LOCUS73</name>
</gene>
<feature type="domain" description="CS" evidence="7">
    <location>
        <begin position="125"/>
        <end position="211"/>
    </location>
</feature>
<dbReference type="InterPro" id="IPR025934">
    <property type="entry name" value="NudC_N_dom"/>
</dbReference>
<sequence>MDGRFDELLLGLAQKHKGIEDLLYTLMTFLERRTDFFHVKDGESDAKGFKEGEAEKLLKKQFCEFQARYLARSQPHLLAQPAQGQLGGYAAAASQASASRQQAPMGVNPSPLEGGDPGLWERHQNQGQGFSWNQTHQEVTVELGVEPCKAADLKVALLAKSVSIKRKGETILEGKLFDKISSEDSTWHLDSGKQVVLNLEKIRPAFWPGLFEGSGPGSS</sequence>
<dbReference type="PANTHER" id="PTHR12356:SF3">
    <property type="entry name" value="NUCLEAR MIGRATION PROTEIN NUDC"/>
    <property type="match status" value="1"/>
</dbReference>
<dbReference type="InterPro" id="IPR037898">
    <property type="entry name" value="NudC_fam"/>
</dbReference>
<dbReference type="GO" id="GO:0005737">
    <property type="term" value="C:cytoplasm"/>
    <property type="evidence" value="ECO:0007669"/>
    <property type="project" value="UniProtKB-SubCell"/>
</dbReference>
<dbReference type="InterPro" id="IPR008978">
    <property type="entry name" value="HSP20-like_chaperone"/>
</dbReference>
<comment type="caution">
    <text evidence="8">The sequence shown here is derived from an EMBL/GenBank/DDBJ whole genome shotgun (WGS) entry which is preliminary data.</text>
</comment>
<keyword evidence="4" id="KW-0963">Cytoplasm</keyword>
<organism evidence="8 9">
    <name type="scientific">Symbiodinium natans</name>
    <dbReference type="NCBI Taxonomy" id="878477"/>
    <lineage>
        <taxon>Eukaryota</taxon>
        <taxon>Sar</taxon>
        <taxon>Alveolata</taxon>
        <taxon>Dinophyceae</taxon>
        <taxon>Suessiales</taxon>
        <taxon>Symbiodiniaceae</taxon>
        <taxon>Symbiodinium</taxon>
    </lineage>
</organism>
<dbReference type="InterPro" id="IPR007052">
    <property type="entry name" value="CS_dom"/>
</dbReference>
<proteinExistence type="inferred from homology"/>
<evidence type="ECO:0000256" key="4">
    <source>
        <dbReference type="ARBA" id="ARBA00022490"/>
    </source>
</evidence>
<dbReference type="CDD" id="cd06467">
    <property type="entry name" value="p23_NUDC_like"/>
    <property type="match status" value="1"/>
</dbReference>
<evidence type="ECO:0000313" key="9">
    <source>
        <dbReference type="Proteomes" id="UP000604046"/>
    </source>
</evidence>
<dbReference type="Proteomes" id="UP000604046">
    <property type="component" value="Unassembled WGS sequence"/>
</dbReference>
<dbReference type="AlphaFoldDB" id="A0A812G710"/>
<reference evidence="8" key="1">
    <citation type="submission" date="2021-02" db="EMBL/GenBank/DDBJ databases">
        <authorList>
            <person name="Dougan E. K."/>
            <person name="Rhodes N."/>
            <person name="Thang M."/>
            <person name="Chan C."/>
        </authorList>
    </citation>
    <scope>NUCLEOTIDE SEQUENCE</scope>
</reference>
<dbReference type="GO" id="GO:0051082">
    <property type="term" value="F:unfolded protein binding"/>
    <property type="evidence" value="ECO:0007669"/>
    <property type="project" value="TreeGrafter"/>
</dbReference>
<name>A0A812G710_9DINO</name>
<protein>
    <recommendedName>
        <fullName evidence="3">Nuclear migration protein nudC</fullName>
    </recommendedName>
    <alternativeName>
        <fullName evidence="6">Nuclear distribution protein C homolog</fullName>
    </alternativeName>
</protein>
<comment type="similarity">
    <text evidence="2">Belongs to the nudC family.</text>
</comment>
<keyword evidence="9" id="KW-1185">Reference proteome</keyword>
<dbReference type="SUPFAM" id="SSF49764">
    <property type="entry name" value="HSP20-like chaperones"/>
    <property type="match status" value="1"/>
</dbReference>
<dbReference type="Pfam" id="PF14050">
    <property type="entry name" value="Nudc_N"/>
    <property type="match status" value="1"/>
</dbReference>
<dbReference type="Pfam" id="PF04969">
    <property type="entry name" value="CS"/>
    <property type="match status" value="1"/>
</dbReference>
<dbReference type="PROSITE" id="PS51203">
    <property type="entry name" value="CS"/>
    <property type="match status" value="1"/>
</dbReference>
<dbReference type="EMBL" id="CAJNDS010000001">
    <property type="protein sequence ID" value="CAE6909941.1"/>
    <property type="molecule type" value="Genomic_DNA"/>
</dbReference>
<evidence type="ECO:0000256" key="2">
    <source>
        <dbReference type="ARBA" id="ARBA00010513"/>
    </source>
</evidence>
<dbReference type="PANTHER" id="PTHR12356">
    <property type="entry name" value="NUCLEAR MOVEMENT PROTEIN NUDC"/>
    <property type="match status" value="1"/>
</dbReference>
<dbReference type="GO" id="GO:0006457">
    <property type="term" value="P:protein folding"/>
    <property type="evidence" value="ECO:0007669"/>
    <property type="project" value="TreeGrafter"/>
</dbReference>
<evidence type="ECO:0000313" key="8">
    <source>
        <dbReference type="EMBL" id="CAE6909941.1"/>
    </source>
</evidence>
<comment type="subcellular location">
    <subcellularLocation>
        <location evidence="1">Cytoplasm</location>
    </subcellularLocation>
</comment>
<accession>A0A812G710</accession>
<keyword evidence="5" id="KW-0597">Phosphoprotein</keyword>
<dbReference type="OrthoDB" id="416217at2759"/>
<evidence type="ECO:0000259" key="7">
    <source>
        <dbReference type="PROSITE" id="PS51203"/>
    </source>
</evidence>
<dbReference type="Gene3D" id="2.60.40.790">
    <property type="match status" value="1"/>
</dbReference>
<evidence type="ECO:0000256" key="5">
    <source>
        <dbReference type="ARBA" id="ARBA00022553"/>
    </source>
</evidence>
<evidence type="ECO:0000256" key="1">
    <source>
        <dbReference type="ARBA" id="ARBA00004496"/>
    </source>
</evidence>